<name>H0EW65_GLAL7</name>
<dbReference type="HOGENOM" id="CLU_1927835_0_0_1"/>
<organism evidence="1 2">
    <name type="scientific">Glarea lozoyensis (strain ATCC 74030 / MF5533)</name>
    <dbReference type="NCBI Taxonomy" id="1104152"/>
    <lineage>
        <taxon>Eukaryota</taxon>
        <taxon>Fungi</taxon>
        <taxon>Dikarya</taxon>
        <taxon>Ascomycota</taxon>
        <taxon>Pezizomycotina</taxon>
        <taxon>Leotiomycetes</taxon>
        <taxon>Helotiales</taxon>
        <taxon>Helotiaceae</taxon>
        <taxon>Glarea</taxon>
    </lineage>
</organism>
<proteinExistence type="predicted"/>
<comment type="caution">
    <text evidence="1">The sequence shown here is derived from an EMBL/GenBank/DDBJ whole genome shotgun (WGS) entry which is preliminary data.</text>
</comment>
<dbReference type="InParanoid" id="H0EW65"/>
<dbReference type="InterPro" id="IPR023213">
    <property type="entry name" value="CAT-like_dom_sf"/>
</dbReference>
<keyword evidence="2" id="KW-1185">Reference proteome</keyword>
<dbReference type="OrthoDB" id="2548233at2759"/>
<dbReference type="PANTHER" id="PTHR42034:SF1">
    <property type="entry name" value="CONDENSATION DOMAIN-CONTAINING PROTEIN"/>
    <property type="match status" value="1"/>
</dbReference>
<accession>H0EW65</accession>
<dbReference type="Proteomes" id="UP000005446">
    <property type="component" value="Unassembled WGS sequence"/>
</dbReference>
<dbReference type="PANTHER" id="PTHR42034">
    <property type="entry name" value="CHROMOSOME 7, WHOLE GENOME SHOTGUN SEQUENCE-RELATED"/>
    <property type="match status" value="1"/>
</dbReference>
<evidence type="ECO:0000313" key="1">
    <source>
        <dbReference type="EMBL" id="EHK97215.1"/>
    </source>
</evidence>
<sequence>MAIGGLDEKIDDSFRRAWKEMLFDHPTLAAPVVYDTETKKCKKVYQSPATELDLDNWLRDTFTIIDDGQTGEEFANTDPPVGPLAKLYIVKPAQNNPDGLSRDIVFRSSHDMIDGLGSFYLLNNFLLYASG</sequence>
<dbReference type="Gene3D" id="3.30.559.10">
    <property type="entry name" value="Chloramphenicol acetyltransferase-like domain"/>
    <property type="match status" value="1"/>
</dbReference>
<dbReference type="EMBL" id="AGUE01000202">
    <property type="protein sequence ID" value="EHK97215.1"/>
    <property type="molecule type" value="Genomic_DNA"/>
</dbReference>
<reference evidence="1 2" key="1">
    <citation type="journal article" date="2012" name="Eukaryot. Cell">
        <title>Genome sequence of the fungus Glarea lozoyensis: the first genome sequence of a species from the Helotiaceae family.</title>
        <authorList>
            <person name="Youssar L."/>
            <person name="Gruening B.A."/>
            <person name="Erxleben A."/>
            <person name="Guenther S."/>
            <person name="Huettel W."/>
        </authorList>
    </citation>
    <scope>NUCLEOTIDE SEQUENCE [LARGE SCALE GENOMIC DNA]</scope>
    <source>
        <strain evidence="2">ATCC 74030 / MF5533</strain>
    </source>
</reference>
<gene>
    <name evidence="1" type="ORF">M7I_7025</name>
</gene>
<protein>
    <submittedName>
        <fullName evidence="1">Uncharacterized protein</fullName>
    </submittedName>
</protein>
<dbReference type="AlphaFoldDB" id="H0EW65"/>
<evidence type="ECO:0000313" key="2">
    <source>
        <dbReference type="Proteomes" id="UP000005446"/>
    </source>
</evidence>